<feature type="signal peptide" evidence="1">
    <location>
        <begin position="1"/>
        <end position="44"/>
    </location>
</feature>
<comment type="caution">
    <text evidence="2">The sequence shown here is derived from an EMBL/GenBank/DDBJ whole genome shotgun (WGS) entry which is preliminary data.</text>
</comment>
<keyword evidence="1" id="KW-0732">Signal</keyword>
<feature type="chain" id="PRO_5031374478" description="Secreted protein" evidence="1">
    <location>
        <begin position="45"/>
        <end position="123"/>
    </location>
</feature>
<sequence>MPSPARHARHARHARPKAMGARRLAVALGVAGSAAVASAGTAQAAPQLLGGVDPVETVEYVVAPVADVKLYPMADTGVDPLSNTVRTQVADFQPVGTDLVTGPLAGGASLSEVAGALGGLLGR</sequence>
<keyword evidence="3" id="KW-1185">Reference proteome</keyword>
<evidence type="ECO:0000313" key="2">
    <source>
        <dbReference type="EMBL" id="NJQ08228.1"/>
    </source>
</evidence>
<evidence type="ECO:0000256" key="1">
    <source>
        <dbReference type="SAM" id="SignalP"/>
    </source>
</evidence>
<name>A0A7X6D595_9ACTN</name>
<dbReference type="Proteomes" id="UP000578686">
    <property type="component" value="Unassembled WGS sequence"/>
</dbReference>
<evidence type="ECO:0008006" key="4">
    <source>
        <dbReference type="Google" id="ProtNLM"/>
    </source>
</evidence>
<evidence type="ECO:0000313" key="3">
    <source>
        <dbReference type="Proteomes" id="UP000578686"/>
    </source>
</evidence>
<organism evidence="2 3">
    <name type="scientific">Streptomyces lonarensis</name>
    <dbReference type="NCBI Taxonomy" id="700599"/>
    <lineage>
        <taxon>Bacteria</taxon>
        <taxon>Bacillati</taxon>
        <taxon>Actinomycetota</taxon>
        <taxon>Actinomycetes</taxon>
        <taxon>Kitasatosporales</taxon>
        <taxon>Streptomycetaceae</taxon>
        <taxon>Streptomyces</taxon>
    </lineage>
</organism>
<dbReference type="RefSeq" id="WP_167973928.1">
    <property type="nucleotide sequence ID" value="NZ_BHZG01000501.1"/>
</dbReference>
<gene>
    <name evidence="2" type="ORF">HCN56_22240</name>
</gene>
<dbReference type="AlphaFoldDB" id="A0A7X6D595"/>
<protein>
    <recommendedName>
        <fullName evidence="4">Secreted protein</fullName>
    </recommendedName>
</protein>
<dbReference type="EMBL" id="JAAVJD010000262">
    <property type="protein sequence ID" value="NJQ08228.1"/>
    <property type="molecule type" value="Genomic_DNA"/>
</dbReference>
<proteinExistence type="predicted"/>
<reference evidence="2 3" key="1">
    <citation type="submission" date="2020-03" db="EMBL/GenBank/DDBJ databases">
        <title>Draft genome of Streptomyces sp. ventii, isolated from the Axial Seamount in the Pacific Ocean, and resequencing of the two type strains Streptomyces lonarensis strain NCL 716 and Streptomyces bohaiensis strain 11A07.</title>
        <authorList>
            <person name="Loughran R.M."/>
            <person name="Pfannmuller K.M."/>
            <person name="Wasson B.J."/>
            <person name="Deadmond M.C."/>
            <person name="Paddock B.E."/>
            <person name="Koyack M.J."/>
            <person name="Gallegos D.A."/>
            <person name="Mitchell E.A."/>
            <person name="Ushijima B."/>
            <person name="Saw J.H."/>
            <person name="Mcphail K.L."/>
            <person name="Videau P."/>
        </authorList>
    </citation>
    <scope>NUCLEOTIDE SEQUENCE [LARGE SCALE GENOMIC DNA]</scope>
    <source>
        <strain evidence="2 3">NCL716</strain>
    </source>
</reference>
<accession>A0A7X6D595</accession>